<dbReference type="InterPro" id="IPR041231">
    <property type="entry name" value="FlgA_N"/>
</dbReference>
<dbReference type="InterPro" id="IPR013974">
    <property type="entry name" value="SAF"/>
</dbReference>
<evidence type="ECO:0000256" key="6">
    <source>
        <dbReference type="ARBA" id="ARBA00025643"/>
    </source>
</evidence>
<gene>
    <name evidence="9" type="ORF">JF50_06055</name>
</gene>
<evidence type="ECO:0000256" key="4">
    <source>
        <dbReference type="ARBA" id="ARBA00022729"/>
    </source>
</evidence>
<keyword evidence="5 7" id="KW-0574">Periplasm</keyword>
<dbReference type="Gene3D" id="2.30.30.760">
    <property type="match status" value="1"/>
</dbReference>
<dbReference type="PANTHER" id="PTHR36307">
    <property type="entry name" value="FLAGELLA BASAL BODY P-RING FORMATION PROTEIN FLGA"/>
    <property type="match status" value="1"/>
</dbReference>
<sequence>MSLLKNTIAVQFFLILAYFLVKQPVYAHTYEPAKVQELAIKYVQEHSAKDPKGKLTISALPLDARIPNRRCQTPLEVNSKAAPPFNRQVTVQVRCNDKRNWVQFVHVKIETLYPVIVTTQQLDKGTVLKQEDLKVAMRPKHFVRASNIDTIDMLVGSKTKRRIQADKAINLRHICMVCKGDSVIILAGNEHFAIKTQGIALQDGNLGEQIRVKNVKSGKTIRARVKDVDSVAVNI</sequence>
<evidence type="ECO:0000313" key="9">
    <source>
        <dbReference type="EMBL" id="KID58242.1"/>
    </source>
</evidence>
<dbReference type="AlphaFoldDB" id="A0A0C1QTC2"/>
<feature type="domain" description="SAF" evidence="8">
    <location>
        <begin position="113"/>
        <end position="175"/>
    </location>
</feature>
<evidence type="ECO:0000256" key="5">
    <source>
        <dbReference type="ARBA" id="ARBA00022764"/>
    </source>
</evidence>
<organism evidence="9 10">
    <name type="scientific">Pseudoalteromonas luteoviolacea</name>
    <dbReference type="NCBI Taxonomy" id="43657"/>
    <lineage>
        <taxon>Bacteria</taxon>
        <taxon>Pseudomonadati</taxon>
        <taxon>Pseudomonadota</taxon>
        <taxon>Gammaproteobacteria</taxon>
        <taxon>Alteromonadales</taxon>
        <taxon>Pseudoalteromonadaceae</taxon>
        <taxon>Pseudoalteromonas</taxon>
    </lineage>
</organism>
<keyword evidence="7" id="KW-1005">Bacterial flagellum biogenesis</keyword>
<evidence type="ECO:0000256" key="3">
    <source>
        <dbReference type="ARBA" id="ARBA00014754"/>
    </source>
</evidence>
<dbReference type="Pfam" id="PF17656">
    <property type="entry name" value="ChapFlgA_N"/>
    <property type="match status" value="1"/>
</dbReference>
<dbReference type="PANTHER" id="PTHR36307:SF1">
    <property type="entry name" value="FLAGELLA BASAL BODY P-RING FORMATION PROTEIN FLGA"/>
    <property type="match status" value="1"/>
</dbReference>
<dbReference type="CDD" id="cd11614">
    <property type="entry name" value="SAF_CpaB_FlgA_like"/>
    <property type="match status" value="1"/>
</dbReference>
<evidence type="ECO:0000256" key="1">
    <source>
        <dbReference type="ARBA" id="ARBA00004418"/>
    </source>
</evidence>
<accession>A0A0C1QTC2</accession>
<dbReference type="Pfam" id="PF13144">
    <property type="entry name" value="ChapFlgA"/>
    <property type="match status" value="1"/>
</dbReference>
<comment type="similarity">
    <text evidence="2 7">Belongs to the FlgA family.</text>
</comment>
<dbReference type="RefSeq" id="WP_039608535.1">
    <property type="nucleotide sequence ID" value="NZ_JWIC01000004.1"/>
</dbReference>
<dbReference type="EMBL" id="JWIC01000004">
    <property type="protein sequence ID" value="KID58242.1"/>
    <property type="molecule type" value="Genomic_DNA"/>
</dbReference>
<protein>
    <recommendedName>
        <fullName evidence="3 7">Flagella basal body P-ring formation protein FlgA</fullName>
    </recommendedName>
</protein>
<evidence type="ECO:0000256" key="2">
    <source>
        <dbReference type="ARBA" id="ARBA00010474"/>
    </source>
</evidence>
<dbReference type="InterPro" id="IPR017585">
    <property type="entry name" value="SAF_FlgA"/>
</dbReference>
<dbReference type="SMART" id="SM00858">
    <property type="entry name" value="SAF"/>
    <property type="match status" value="1"/>
</dbReference>
<reference evidence="9 10" key="1">
    <citation type="submission" date="2014-12" db="EMBL/GenBank/DDBJ databases">
        <title>Draft Genome Sequence of Pseudoalteromonas luteoviolacea HI1.</title>
        <authorList>
            <person name="Asahina A.Y."/>
            <person name="Hadfield M.G."/>
        </authorList>
    </citation>
    <scope>NUCLEOTIDE SEQUENCE [LARGE SCALE GENOMIC DNA]</scope>
    <source>
        <strain evidence="9 10">HI1</strain>
    </source>
</reference>
<dbReference type="OrthoDB" id="5729023at2"/>
<proteinExistence type="inferred from homology"/>
<dbReference type="Proteomes" id="UP000031327">
    <property type="component" value="Unassembled WGS sequence"/>
</dbReference>
<evidence type="ECO:0000313" key="10">
    <source>
        <dbReference type="Proteomes" id="UP000031327"/>
    </source>
</evidence>
<evidence type="ECO:0000259" key="8">
    <source>
        <dbReference type="SMART" id="SM00858"/>
    </source>
</evidence>
<comment type="subcellular location">
    <subcellularLocation>
        <location evidence="1 7">Periplasm</location>
    </subcellularLocation>
</comment>
<dbReference type="GO" id="GO:0044780">
    <property type="term" value="P:bacterial-type flagellum assembly"/>
    <property type="evidence" value="ECO:0007669"/>
    <property type="project" value="InterPro"/>
</dbReference>
<keyword evidence="9" id="KW-0282">Flagellum</keyword>
<comment type="function">
    <text evidence="6 7">Involved in the assembly process of the P-ring formation. It may associate with FlgF on the rod constituting a structure essential for the P-ring assembly or may act as a modulator protein for the P-ring assembly.</text>
</comment>
<name>A0A0C1QTC2_9GAMM</name>
<keyword evidence="9" id="KW-0966">Cell projection</keyword>
<comment type="caution">
    <text evidence="9">The sequence shown here is derived from an EMBL/GenBank/DDBJ whole genome shotgun (WGS) entry which is preliminary data.</text>
</comment>
<evidence type="ECO:0000256" key="7">
    <source>
        <dbReference type="RuleBase" id="RU362063"/>
    </source>
</evidence>
<dbReference type="Gene3D" id="3.90.1210.10">
    <property type="entry name" value="Antifreeze-like/N-acetylneuraminic acid synthase C-terminal domain"/>
    <property type="match status" value="1"/>
</dbReference>
<dbReference type="GO" id="GO:0042597">
    <property type="term" value="C:periplasmic space"/>
    <property type="evidence" value="ECO:0007669"/>
    <property type="project" value="UniProtKB-SubCell"/>
</dbReference>
<dbReference type="NCBIfam" id="TIGR03170">
    <property type="entry name" value="flgA_cterm"/>
    <property type="match status" value="1"/>
</dbReference>
<dbReference type="InterPro" id="IPR039246">
    <property type="entry name" value="Flagellar_FlgA"/>
</dbReference>
<keyword evidence="9" id="KW-0969">Cilium</keyword>
<keyword evidence="4" id="KW-0732">Signal</keyword>